<dbReference type="AlphaFoldDB" id="A0A371RFV2"/>
<dbReference type="Proteomes" id="UP000264589">
    <property type="component" value="Unassembled WGS sequence"/>
</dbReference>
<dbReference type="InParanoid" id="A0A371RFV2"/>
<dbReference type="SUPFAM" id="SSF53098">
    <property type="entry name" value="Ribonuclease H-like"/>
    <property type="match status" value="1"/>
</dbReference>
<dbReference type="OrthoDB" id="5705783at2"/>
<accession>A0A371RFV2</accession>
<evidence type="ECO:0000313" key="1">
    <source>
        <dbReference type="EMBL" id="RFB04322.1"/>
    </source>
</evidence>
<dbReference type="GO" id="GO:0003676">
    <property type="term" value="F:nucleic acid binding"/>
    <property type="evidence" value="ECO:0007669"/>
    <property type="project" value="InterPro"/>
</dbReference>
<reference evidence="1 2" key="1">
    <citation type="submission" date="2018-08" db="EMBL/GenBank/DDBJ databases">
        <title>Parvularcula sp. SM1705, isolated from surface water of the South Sea China.</title>
        <authorList>
            <person name="Sun L."/>
        </authorList>
    </citation>
    <scope>NUCLEOTIDE SEQUENCE [LARGE SCALE GENOMIC DNA]</scope>
    <source>
        <strain evidence="1 2">SM1705</strain>
    </source>
</reference>
<evidence type="ECO:0000313" key="2">
    <source>
        <dbReference type="Proteomes" id="UP000264589"/>
    </source>
</evidence>
<protein>
    <recommendedName>
        <fullName evidence="3">Exonuclease domain-containing protein</fullName>
    </recommendedName>
</protein>
<gene>
    <name evidence="1" type="ORF">DX908_02900</name>
</gene>
<comment type="caution">
    <text evidence="1">The sequence shown here is derived from an EMBL/GenBank/DDBJ whole genome shotgun (WGS) entry which is preliminary data.</text>
</comment>
<dbReference type="EMBL" id="QUQO01000001">
    <property type="protein sequence ID" value="RFB04322.1"/>
    <property type="molecule type" value="Genomic_DNA"/>
</dbReference>
<dbReference type="Gene3D" id="3.30.420.10">
    <property type="entry name" value="Ribonuclease H-like superfamily/Ribonuclease H"/>
    <property type="match status" value="1"/>
</dbReference>
<dbReference type="RefSeq" id="WP_116390951.1">
    <property type="nucleotide sequence ID" value="NZ_QUQO01000001.1"/>
</dbReference>
<sequence length="179" mass="20041">MEADQRNARIAFIDVEASGLGPHSWPIEVGWVFETGDPRSMLIKPADSWSMTAWEKPAEKLHGISPSNLVTDGRDPIESALILNAALGDAQVYSDAPDYDSFWLFRLYDAAGVRPNYRLNDLGDLLRPIWPREPKELVELASRGAPHVHRAAQDAKHLQEMYRIACDAQDRSKSEMASL</sequence>
<evidence type="ECO:0008006" key="3">
    <source>
        <dbReference type="Google" id="ProtNLM"/>
    </source>
</evidence>
<proteinExistence type="predicted"/>
<name>A0A371RFV2_9PROT</name>
<keyword evidence="2" id="KW-1185">Reference proteome</keyword>
<organism evidence="1 2">
    <name type="scientific">Parvularcula marina</name>
    <dbReference type="NCBI Taxonomy" id="2292771"/>
    <lineage>
        <taxon>Bacteria</taxon>
        <taxon>Pseudomonadati</taxon>
        <taxon>Pseudomonadota</taxon>
        <taxon>Alphaproteobacteria</taxon>
        <taxon>Parvularculales</taxon>
        <taxon>Parvularculaceae</taxon>
        <taxon>Parvularcula</taxon>
    </lineage>
</organism>
<dbReference type="InterPro" id="IPR036397">
    <property type="entry name" value="RNaseH_sf"/>
</dbReference>
<dbReference type="InterPro" id="IPR012337">
    <property type="entry name" value="RNaseH-like_sf"/>
</dbReference>